<protein>
    <submittedName>
        <fullName evidence="1">Uncharacterized protein</fullName>
    </submittedName>
</protein>
<dbReference type="InterPro" id="IPR054227">
    <property type="entry name" value="DUF6951"/>
</dbReference>
<evidence type="ECO:0000313" key="2">
    <source>
        <dbReference type="Proteomes" id="UP000288215"/>
    </source>
</evidence>
<sequence length="122" mass="13257">MATSFVLDSNVCNHKSRVVATFEAGSISFVVESSCPLVNDFGKALSSSPLKVREITRRICENPIYVKATENNVHPNCIVPCGVAMCGWTEAGLVSKTLLERFPSQCVTYERGGGREIDLSKS</sequence>
<name>A0A3S3S1D5_METS7</name>
<organism evidence="1 2">
    <name type="scientific">Methanosuratincola subterraneus</name>
    <dbReference type="NCBI Taxonomy" id="2593994"/>
    <lineage>
        <taxon>Archaea</taxon>
        <taxon>Thermoproteota</taxon>
        <taxon>Methanosuratincolia</taxon>
        <taxon>Candidatus Methanomethylicales</taxon>
        <taxon>Candidatus Methanomethylicaceae</taxon>
        <taxon>Candidatus Methanosuratincola (ex Vanwonterghem et al. 2016)</taxon>
    </lineage>
</organism>
<accession>A0A3S3S1D5</accession>
<dbReference type="Proteomes" id="UP000288215">
    <property type="component" value="Unassembled WGS sequence"/>
</dbReference>
<gene>
    <name evidence="1" type="ORF">Metus_0305</name>
</gene>
<dbReference type="Pfam" id="PF22263">
    <property type="entry name" value="DUF6951"/>
    <property type="match status" value="1"/>
</dbReference>
<reference evidence="1 2" key="1">
    <citation type="submission" date="2018-12" db="EMBL/GenBank/DDBJ databases">
        <title>The complete genome of the methanogenic archaea of the candidate phylum Verstraetearchaeota, obtained from the metagenome of underground thermal water.</title>
        <authorList>
            <person name="Kadnikov V.V."/>
            <person name="Mardanov A.V."/>
            <person name="Beletsky A.V."/>
            <person name="Karnachuk O.V."/>
            <person name="Ravin N.V."/>
        </authorList>
    </citation>
    <scope>NUCLEOTIDE SEQUENCE [LARGE SCALE GENOMIC DNA]</scope>
    <source>
        <strain evidence="1">Ch88</strain>
    </source>
</reference>
<comment type="caution">
    <text evidence="1">The sequence shown here is derived from an EMBL/GenBank/DDBJ whole genome shotgun (WGS) entry which is preliminary data.</text>
</comment>
<proteinExistence type="predicted"/>
<evidence type="ECO:0000313" key="1">
    <source>
        <dbReference type="EMBL" id="RWX74280.1"/>
    </source>
</evidence>
<dbReference type="EMBL" id="RXGA01000001">
    <property type="protein sequence ID" value="RWX74280.1"/>
    <property type="molecule type" value="Genomic_DNA"/>
</dbReference>
<dbReference type="AlphaFoldDB" id="A0A3S3S1D5"/>